<evidence type="ECO:0000256" key="9">
    <source>
        <dbReference type="ARBA" id="ARBA00023136"/>
    </source>
</evidence>
<dbReference type="Gene3D" id="3.90.226.10">
    <property type="entry name" value="2-enoyl-CoA Hydratase, Chain A, domain 1"/>
    <property type="match status" value="1"/>
</dbReference>
<dbReference type="HOGENOM" id="CLU_070316_0_0_6"/>
<keyword evidence="6" id="KW-0378">Hydrolase</keyword>
<evidence type="ECO:0000256" key="6">
    <source>
        <dbReference type="ARBA" id="ARBA00022801"/>
    </source>
</evidence>
<comment type="subcellular location">
    <subcellularLocation>
        <location evidence="1">Cell membrane</location>
    </subcellularLocation>
</comment>
<dbReference type="Pfam" id="PF08496">
    <property type="entry name" value="Peptidase_S49_N"/>
    <property type="match status" value="1"/>
</dbReference>
<dbReference type="NCBIfam" id="NF008745">
    <property type="entry name" value="PRK11778.1"/>
    <property type="match status" value="1"/>
</dbReference>
<feature type="transmembrane region" description="Helical" evidence="10">
    <location>
        <begin position="12"/>
        <end position="30"/>
    </location>
</feature>
<comment type="similarity">
    <text evidence="2">Belongs to the peptidase S49 family.</text>
</comment>
<feature type="domain" description="Peptidase S49" evidence="11">
    <location>
        <begin position="148"/>
        <end position="295"/>
    </location>
</feature>
<dbReference type="PANTHER" id="PTHR42987:SF4">
    <property type="entry name" value="PROTEASE SOHB-RELATED"/>
    <property type="match status" value="1"/>
</dbReference>
<evidence type="ECO:0000259" key="11">
    <source>
        <dbReference type="Pfam" id="PF01343"/>
    </source>
</evidence>
<sequence length="325" mass="36296">MIDLLSDYGLFLAKTVTLVLAIAIPLLLLMRSRATPADRERLEITDLGDRYREMGDALKEASLPRKGLRQLRRGQRHRKRAVETDQPRLFVLDFHGDLKATDVASLREAVTVVLLDAGPGDEVLVRLENAGGVVSEHGLAASQLVRIRERGIPLTVAVDKVAASGGYLMACVADRLLAAPFAVVGSIGAVAGLPNFRRLLERHGVDFELHTAGAYKRTLTLFGENTEAGREKVREQLETIHRLFKDFIAEYRPSVDLERVATGEYWYGPQALELGLVDRIQTSDDYLLSARERARIYQVKYTKRKRPMERLVASMEGRLQQLLGP</sequence>
<dbReference type="Pfam" id="PF01343">
    <property type="entry name" value="Peptidase_S49"/>
    <property type="match status" value="1"/>
</dbReference>
<keyword evidence="4 13" id="KW-0645">Protease</keyword>
<reference evidence="13 14" key="1">
    <citation type="submission" date="2011-09" db="EMBL/GenBank/DDBJ databases">
        <title>Complete sequence of chromosome of Thioflavicoccus mobilis 8321.</title>
        <authorList>
            <consortium name="US DOE Joint Genome Institute"/>
            <person name="Lucas S."/>
            <person name="Han J."/>
            <person name="Lapidus A."/>
            <person name="Cheng J.-F."/>
            <person name="Goodwin L."/>
            <person name="Pitluck S."/>
            <person name="Peters L."/>
            <person name="Ovchinnikova G."/>
            <person name="Lu M."/>
            <person name="Detter J.C."/>
            <person name="Han C."/>
            <person name="Tapia R."/>
            <person name="Land M."/>
            <person name="Hauser L."/>
            <person name="Kyrpides N."/>
            <person name="Ivanova N."/>
            <person name="Pagani I."/>
            <person name="Vogl K."/>
            <person name="Liu Z."/>
            <person name="Imhoff J."/>
            <person name="Thiel V."/>
            <person name="Frigaard N.-U."/>
            <person name="Bryant D."/>
            <person name="Woyke T."/>
        </authorList>
    </citation>
    <scope>NUCLEOTIDE SEQUENCE [LARGE SCALE GENOMIC DNA]</scope>
    <source>
        <strain evidence="13 14">8321</strain>
    </source>
</reference>
<evidence type="ECO:0000256" key="7">
    <source>
        <dbReference type="ARBA" id="ARBA00022825"/>
    </source>
</evidence>
<dbReference type="RefSeq" id="WP_015279213.1">
    <property type="nucleotide sequence ID" value="NC_019940.1"/>
</dbReference>
<protein>
    <submittedName>
        <fullName evidence="13">ClpP class periplasmic serine protease</fullName>
    </submittedName>
</protein>
<keyword evidence="9 10" id="KW-0472">Membrane</keyword>
<dbReference type="SUPFAM" id="SSF52096">
    <property type="entry name" value="ClpP/crotonase"/>
    <property type="match status" value="1"/>
</dbReference>
<dbReference type="Proteomes" id="UP000010816">
    <property type="component" value="Chromosome"/>
</dbReference>
<evidence type="ECO:0000256" key="3">
    <source>
        <dbReference type="ARBA" id="ARBA00022475"/>
    </source>
</evidence>
<dbReference type="OrthoDB" id="5614232at2"/>
<gene>
    <name evidence="13" type="ORF">Thimo_0190</name>
</gene>
<evidence type="ECO:0000259" key="12">
    <source>
        <dbReference type="Pfam" id="PF08496"/>
    </source>
</evidence>
<dbReference type="InterPro" id="IPR013703">
    <property type="entry name" value="Peptidase_S49_N_proteobac"/>
</dbReference>
<dbReference type="InterPro" id="IPR029045">
    <property type="entry name" value="ClpP/crotonase-like_dom_sf"/>
</dbReference>
<dbReference type="GO" id="GO:0005886">
    <property type="term" value="C:plasma membrane"/>
    <property type="evidence" value="ECO:0007669"/>
    <property type="project" value="UniProtKB-SubCell"/>
</dbReference>
<evidence type="ECO:0000256" key="1">
    <source>
        <dbReference type="ARBA" id="ARBA00004236"/>
    </source>
</evidence>
<keyword evidence="3" id="KW-1003">Cell membrane</keyword>
<dbReference type="KEGG" id="tmb:Thimo_0190"/>
<dbReference type="GO" id="GO:0004252">
    <property type="term" value="F:serine-type endopeptidase activity"/>
    <property type="evidence" value="ECO:0007669"/>
    <property type="project" value="InterPro"/>
</dbReference>
<dbReference type="InterPro" id="IPR047272">
    <property type="entry name" value="S49_SppA_C"/>
</dbReference>
<dbReference type="Gene3D" id="6.20.330.10">
    <property type="match status" value="1"/>
</dbReference>
<dbReference type="AlphaFoldDB" id="L0GQQ0"/>
<evidence type="ECO:0000256" key="5">
    <source>
        <dbReference type="ARBA" id="ARBA00022692"/>
    </source>
</evidence>
<organism evidence="13 14">
    <name type="scientific">Thioflavicoccus mobilis 8321</name>
    <dbReference type="NCBI Taxonomy" id="765912"/>
    <lineage>
        <taxon>Bacteria</taxon>
        <taxon>Pseudomonadati</taxon>
        <taxon>Pseudomonadota</taxon>
        <taxon>Gammaproteobacteria</taxon>
        <taxon>Chromatiales</taxon>
        <taxon>Chromatiaceae</taxon>
        <taxon>Thioflavicoccus</taxon>
    </lineage>
</organism>
<keyword evidence="14" id="KW-1185">Reference proteome</keyword>
<proteinExistence type="inferred from homology"/>
<keyword evidence="5 10" id="KW-0812">Transmembrane</keyword>
<accession>L0GQQ0</accession>
<dbReference type="InterPro" id="IPR002142">
    <property type="entry name" value="Peptidase_S49"/>
</dbReference>
<evidence type="ECO:0000313" key="13">
    <source>
        <dbReference type="EMBL" id="AGA89063.1"/>
    </source>
</evidence>
<keyword evidence="8 10" id="KW-1133">Transmembrane helix</keyword>
<evidence type="ECO:0000313" key="14">
    <source>
        <dbReference type="Proteomes" id="UP000010816"/>
    </source>
</evidence>
<keyword evidence="7" id="KW-0720">Serine protease</keyword>
<evidence type="ECO:0000256" key="10">
    <source>
        <dbReference type="SAM" id="Phobius"/>
    </source>
</evidence>
<dbReference type="GO" id="GO:0006508">
    <property type="term" value="P:proteolysis"/>
    <property type="evidence" value="ECO:0007669"/>
    <property type="project" value="UniProtKB-KW"/>
</dbReference>
<dbReference type="PATRIC" id="fig|765912.4.peg.194"/>
<dbReference type="STRING" id="765912.Thimo_0190"/>
<dbReference type="CDD" id="cd07023">
    <property type="entry name" value="S49_Sppa_N_C"/>
    <property type="match status" value="1"/>
</dbReference>
<dbReference type="PANTHER" id="PTHR42987">
    <property type="entry name" value="PEPTIDASE S49"/>
    <property type="match status" value="1"/>
</dbReference>
<evidence type="ECO:0000256" key="4">
    <source>
        <dbReference type="ARBA" id="ARBA00022670"/>
    </source>
</evidence>
<evidence type="ECO:0000256" key="2">
    <source>
        <dbReference type="ARBA" id="ARBA00008683"/>
    </source>
</evidence>
<feature type="domain" description="Peptidase S49 N-terminal proteobacteria" evidence="12">
    <location>
        <begin position="3"/>
        <end position="144"/>
    </location>
</feature>
<dbReference type="EMBL" id="CP003051">
    <property type="protein sequence ID" value="AGA89063.1"/>
    <property type="molecule type" value="Genomic_DNA"/>
</dbReference>
<evidence type="ECO:0000256" key="8">
    <source>
        <dbReference type="ARBA" id="ARBA00022989"/>
    </source>
</evidence>
<name>L0GQQ0_9GAMM</name>
<dbReference type="eggNOG" id="COG0616">
    <property type="taxonomic scope" value="Bacteria"/>
</dbReference>